<dbReference type="SUPFAM" id="SSF116734">
    <property type="entry name" value="DNA methylase specificity domain"/>
    <property type="match status" value="2"/>
</dbReference>
<dbReference type="EMBL" id="CP003344">
    <property type="protein sequence ID" value="AGA68950.1"/>
    <property type="molecule type" value="Genomic_DNA"/>
</dbReference>
<feature type="domain" description="Type I restriction modification DNA specificity" evidence="5">
    <location>
        <begin position="20"/>
        <end position="206"/>
    </location>
</feature>
<proteinExistence type="inferred from homology"/>
<evidence type="ECO:0000313" key="6">
    <source>
        <dbReference type="EMBL" id="AGA68950.1"/>
    </source>
</evidence>
<dbReference type="KEGG" id="ddl:Desdi_1453"/>
<dbReference type="HOGENOM" id="CLU_021095_0_0_9"/>
<evidence type="ECO:0000256" key="1">
    <source>
        <dbReference type="ARBA" id="ARBA00010923"/>
    </source>
</evidence>
<keyword evidence="4" id="KW-0175">Coiled coil</keyword>
<dbReference type="Proteomes" id="UP000010797">
    <property type="component" value="Chromosome"/>
</dbReference>
<evidence type="ECO:0000256" key="4">
    <source>
        <dbReference type="SAM" id="Coils"/>
    </source>
</evidence>
<evidence type="ECO:0000259" key="5">
    <source>
        <dbReference type="Pfam" id="PF01420"/>
    </source>
</evidence>
<dbReference type="InterPro" id="IPR052021">
    <property type="entry name" value="Type-I_RS_S_subunit"/>
</dbReference>
<dbReference type="InterPro" id="IPR044946">
    <property type="entry name" value="Restrct_endonuc_typeI_TRD_sf"/>
</dbReference>
<dbReference type="CDD" id="cd17262">
    <property type="entry name" value="RMtype1_S_Aco12261I-TRD2-CR2"/>
    <property type="match status" value="1"/>
</dbReference>
<comment type="similarity">
    <text evidence="1">Belongs to the type-I restriction system S methylase family.</text>
</comment>
<dbReference type="REBASE" id="58028">
    <property type="entry name" value="S.Ddi21439ORF1454P"/>
</dbReference>
<feature type="domain" description="Type I restriction modification DNA specificity" evidence="5">
    <location>
        <begin position="236"/>
        <end position="396"/>
    </location>
</feature>
<feature type="coiled-coil region" evidence="4">
    <location>
        <begin position="378"/>
        <end position="405"/>
    </location>
</feature>
<evidence type="ECO:0000256" key="2">
    <source>
        <dbReference type="ARBA" id="ARBA00022747"/>
    </source>
</evidence>
<dbReference type="STRING" id="871963.Desdi_1453"/>
<dbReference type="PANTHER" id="PTHR30408:SF12">
    <property type="entry name" value="TYPE I RESTRICTION ENZYME MJAVIII SPECIFICITY SUBUNIT"/>
    <property type="match status" value="1"/>
</dbReference>
<sequence length="408" mass="46835">MSGSKENVPKIRFPGFIDAWEQRKFSEIFIFLQNNSLSRADLNYERGLVKNIHYGDVLIKFGEVLDVETEEIPFISNNEFKTSSASLLQNGDVIIADAAEDETVGKCSEIKGVDGMSVVSGLHTLPCRPSKTFATGYLGYYLNSSAYHDQLLPLIQGAKISSISKSALQNTDIIYPDSEKEQLQIGRFFQNLDHLITLHQRNLNNVQNLKAGLLQKMFPKDGEDYPEVRFPGFTDAWEQRKLSEVVNFFDEQRKPLESGLRESGPYPYYGASGIIDYVKDYLFDEELILFSEDGANIIDRNYRVCFMARGKYWVNNHAHVLKSKDNYCNGFICESLERLDYVQYNTGTAQPKLNQEVCRNINILVPKFEEQERISTYLESLDNLITLHQRKLEHLQKQKKALLQQMFV</sequence>
<evidence type="ECO:0000313" key="7">
    <source>
        <dbReference type="Proteomes" id="UP000010797"/>
    </source>
</evidence>
<keyword evidence="2" id="KW-0680">Restriction system</keyword>
<dbReference type="PANTHER" id="PTHR30408">
    <property type="entry name" value="TYPE-1 RESTRICTION ENZYME ECOKI SPECIFICITY PROTEIN"/>
    <property type="match status" value="1"/>
</dbReference>
<keyword evidence="6" id="KW-0540">Nuclease</keyword>
<keyword evidence="6" id="KW-0378">Hydrolase</keyword>
<keyword evidence="3" id="KW-0238">DNA-binding</keyword>
<name>L0F7F0_DESDL</name>
<dbReference type="AlphaFoldDB" id="L0F7F0"/>
<dbReference type="eggNOG" id="COG0732">
    <property type="taxonomic scope" value="Bacteria"/>
</dbReference>
<evidence type="ECO:0000256" key="3">
    <source>
        <dbReference type="ARBA" id="ARBA00023125"/>
    </source>
</evidence>
<dbReference type="InterPro" id="IPR000055">
    <property type="entry name" value="Restrct_endonuc_typeI_TRD"/>
</dbReference>
<dbReference type="Gene3D" id="3.90.220.20">
    <property type="entry name" value="DNA methylase specificity domains"/>
    <property type="match status" value="2"/>
</dbReference>
<dbReference type="GO" id="GO:0009307">
    <property type="term" value="P:DNA restriction-modification system"/>
    <property type="evidence" value="ECO:0007669"/>
    <property type="project" value="UniProtKB-KW"/>
</dbReference>
<dbReference type="RefSeq" id="WP_015261943.1">
    <property type="nucleotide sequence ID" value="NC_019903.1"/>
</dbReference>
<dbReference type="Pfam" id="PF01420">
    <property type="entry name" value="Methylase_S"/>
    <property type="match status" value="2"/>
</dbReference>
<keyword evidence="7" id="KW-1185">Reference proteome</keyword>
<dbReference type="Gene3D" id="1.10.287.1120">
    <property type="entry name" value="Bipartite methylase S protein"/>
    <property type="match status" value="1"/>
</dbReference>
<accession>L0F7F0</accession>
<reference evidence="7" key="1">
    <citation type="submission" date="2012-02" db="EMBL/GenBank/DDBJ databases">
        <title>Complete sequence of Desulfitobacterium dichloroeliminans LMG P-21439.</title>
        <authorList>
            <person name="Lucas S."/>
            <person name="Han J."/>
            <person name="Lapidus A."/>
            <person name="Cheng J.-F."/>
            <person name="Goodwin L."/>
            <person name="Pitluck S."/>
            <person name="Peters L."/>
            <person name="Ovchinnikova G."/>
            <person name="Teshima H."/>
            <person name="Detter J.C."/>
            <person name="Han C."/>
            <person name="Tapia R."/>
            <person name="Land M."/>
            <person name="Hauser L."/>
            <person name="Kyrpides N."/>
            <person name="Ivanova N."/>
            <person name="Pagani I."/>
            <person name="Kruse T."/>
            <person name="de Vos W.M."/>
            <person name="Boon N."/>
            <person name="Smidt H."/>
            <person name="Woyke T."/>
        </authorList>
    </citation>
    <scope>NUCLEOTIDE SEQUENCE [LARGE SCALE GENOMIC DNA]</scope>
    <source>
        <strain evidence="7">LMG P-21439 / DCA1</strain>
    </source>
</reference>
<dbReference type="OrthoDB" id="9811611at2"/>
<dbReference type="GO" id="GO:0003677">
    <property type="term" value="F:DNA binding"/>
    <property type="evidence" value="ECO:0007669"/>
    <property type="project" value="UniProtKB-KW"/>
</dbReference>
<keyword evidence="6" id="KW-0255">Endonuclease</keyword>
<gene>
    <name evidence="6" type="ordered locus">Desdi_1453</name>
</gene>
<dbReference type="GO" id="GO:0004519">
    <property type="term" value="F:endonuclease activity"/>
    <property type="evidence" value="ECO:0007669"/>
    <property type="project" value="UniProtKB-KW"/>
</dbReference>
<protein>
    <submittedName>
        <fullName evidence="6">Restriction endonuclease S subunit</fullName>
    </submittedName>
</protein>
<organism evidence="6 7">
    <name type="scientific">Desulfitobacterium dichloroeliminans (strain LMG P-21439 / DCA1)</name>
    <dbReference type="NCBI Taxonomy" id="871963"/>
    <lineage>
        <taxon>Bacteria</taxon>
        <taxon>Bacillati</taxon>
        <taxon>Bacillota</taxon>
        <taxon>Clostridia</taxon>
        <taxon>Eubacteriales</taxon>
        <taxon>Desulfitobacteriaceae</taxon>
        <taxon>Desulfitobacterium</taxon>
    </lineage>
</organism>